<keyword evidence="5" id="KW-1185">Reference proteome</keyword>
<sequence>MPVLPAMLQVSKVRVHGQLLDKRRAYMARFELSKDQVLEQKQAFDVLDLDGNGKITFQEVKEMNQKLGTPMSEQELSEQFITLDIDGNNIVTFPEFLKVFVKGEFGRDVMLPNVDETIQVTDLAAPEVRPRAASCTLDPIDESKIVMKLSKQKSAGYYVRAAKQMLTGSQDKAAFDLVELNALGHAIPHATTVAAALVEEKLAQVASIHTGLQEASRAVGIMPNYGDPDVEDSWKLTGEFSLGKG</sequence>
<dbReference type="InterPro" id="IPR002048">
    <property type="entry name" value="EF_hand_dom"/>
</dbReference>
<dbReference type="Gene3D" id="3.30.110.20">
    <property type="entry name" value="Alba-like domain"/>
    <property type="match status" value="1"/>
</dbReference>
<evidence type="ECO:0000313" key="4">
    <source>
        <dbReference type="EMBL" id="CAK9093440.1"/>
    </source>
</evidence>
<dbReference type="SUPFAM" id="SSF47473">
    <property type="entry name" value="EF-hand"/>
    <property type="match status" value="1"/>
</dbReference>
<dbReference type="InterPro" id="IPR011992">
    <property type="entry name" value="EF-hand-dom_pair"/>
</dbReference>
<feature type="domain" description="EF-hand" evidence="3">
    <location>
        <begin position="71"/>
        <end position="106"/>
    </location>
</feature>
<dbReference type="CDD" id="cd00051">
    <property type="entry name" value="EFh"/>
    <property type="match status" value="1"/>
</dbReference>
<evidence type="ECO:0000256" key="1">
    <source>
        <dbReference type="ARBA" id="ARBA00022837"/>
    </source>
</evidence>
<reference evidence="4 5" key="1">
    <citation type="submission" date="2024-02" db="EMBL/GenBank/DDBJ databases">
        <authorList>
            <person name="Chen Y."/>
            <person name="Shah S."/>
            <person name="Dougan E. K."/>
            <person name="Thang M."/>
            <person name="Chan C."/>
        </authorList>
    </citation>
    <scope>NUCLEOTIDE SEQUENCE [LARGE SCALE GENOMIC DNA]</scope>
</reference>
<name>A0ABP0QZZ4_9DINO</name>
<dbReference type="Gene3D" id="1.10.238.10">
    <property type="entry name" value="EF-hand"/>
    <property type="match status" value="1"/>
</dbReference>
<gene>
    <name evidence="4" type="ORF">CCMP2556_LOCUS44651</name>
</gene>
<dbReference type="SMART" id="SM00054">
    <property type="entry name" value="EFh"/>
    <property type="match status" value="2"/>
</dbReference>
<dbReference type="PROSITE" id="PS50222">
    <property type="entry name" value="EF_HAND_2"/>
    <property type="match status" value="2"/>
</dbReference>
<keyword evidence="2" id="KW-0694">RNA-binding</keyword>
<dbReference type="Proteomes" id="UP001642484">
    <property type="component" value="Unassembled WGS sequence"/>
</dbReference>
<dbReference type="SUPFAM" id="SSF82704">
    <property type="entry name" value="AlbA-like"/>
    <property type="match status" value="1"/>
</dbReference>
<organism evidence="4 5">
    <name type="scientific">Durusdinium trenchii</name>
    <dbReference type="NCBI Taxonomy" id="1381693"/>
    <lineage>
        <taxon>Eukaryota</taxon>
        <taxon>Sar</taxon>
        <taxon>Alveolata</taxon>
        <taxon>Dinophyceae</taxon>
        <taxon>Suessiales</taxon>
        <taxon>Symbiodiniaceae</taxon>
        <taxon>Durusdinium</taxon>
    </lineage>
</organism>
<dbReference type="Pfam" id="PF13499">
    <property type="entry name" value="EF-hand_7"/>
    <property type="match status" value="1"/>
</dbReference>
<comment type="caution">
    <text evidence="4">The sequence shown here is derived from an EMBL/GenBank/DDBJ whole genome shotgun (WGS) entry which is preliminary data.</text>
</comment>
<dbReference type="InterPro" id="IPR036882">
    <property type="entry name" value="Alba-like_dom_sf"/>
</dbReference>
<dbReference type="EMBL" id="CAXAMN010025217">
    <property type="protein sequence ID" value="CAK9093440.1"/>
    <property type="molecule type" value="Genomic_DNA"/>
</dbReference>
<dbReference type="PROSITE" id="PS00018">
    <property type="entry name" value="EF_HAND_1"/>
    <property type="match status" value="2"/>
</dbReference>
<protein>
    <recommendedName>
        <fullName evidence="3">EF-hand domain-containing protein</fullName>
    </recommendedName>
</protein>
<evidence type="ECO:0000256" key="2">
    <source>
        <dbReference type="ARBA" id="ARBA00022884"/>
    </source>
</evidence>
<proteinExistence type="predicted"/>
<evidence type="ECO:0000259" key="3">
    <source>
        <dbReference type="PROSITE" id="PS50222"/>
    </source>
</evidence>
<accession>A0ABP0QZZ4</accession>
<dbReference type="InterPro" id="IPR018247">
    <property type="entry name" value="EF_Hand_1_Ca_BS"/>
</dbReference>
<feature type="domain" description="EF-hand" evidence="3">
    <location>
        <begin position="35"/>
        <end position="70"/>
    </location>
</feature>
<keyword evidence="1" id="KW-0106">Calcium</keyword>
<evidence type="ECO:0000313" key="5">
    <source>
        <dbReference type="Proteomes" id="UP001642484"/>
    </source>
</evidence>